<dbReference type="GeneID" id="34561999"/>
<feature type="region of interest" description="Disordered" evidence="7">
    <location>
        <begin position="1"/>
        <end position="39"/>
    </location>
</feature>
<evidence type="ECO:0000256" key="3">
    <source>
        <dbReference type="ARBA" id="ARBA00004370"/>
    </source>
</evidence>
<keyword evidence="6" id="KW-0472">Membrane</keyword>
<name>A0A1G4B3J7_9PEZI</name>
<dbReference type="GO" id="GO:0016020">
    <property type="term" value="C:membrane"/>
    <property type="evidence" value="ECO:0007669"/>
    <property type="project" value="UniProtKB-SubCell"/>
</dbReference>
<dbReference type="Proteomes" id="UP000176998">
    <property type="component" value="Unassembled WGS sequence"/>
</dbReference>
<proteinExistence type="predicted"/>
<evidence type="ECO:0000256" key="1">
    <source>
        <dbReference type="ARBA" id="ARBA00004173"/>
    </source>
</evidence>
<keyword evidence="4" id="KW-0256">Endoplasmic reticulum</keyword>
<evidence type="ECO:0000256" key="5">
    <source>
        <dbReference type="ARBA" id="ARBA00023128"/>
    </source>
</evidence>
<comment type="caution">
    <text evidence="8">The sequence shown here is derived from an EMBL/GenBank/DDBJ whole genome shotgun (WGS) entry which is preliminary data.</text>
</comment>
<comment type="subcellular location">
    <subcellularLocation>
        <location evidence="2">Endoplasmic reticulum</location>
    </subcellularLocation>
    <subcellularLocation>
        <location evidence="3">Membrane</location>
    </subcellularLocation>
    <subcellularLocation>
        <location evidence="1">Mitochondrion</location>
    </subcellularLocation>
</comment>
<sequence length="239" mass="26657">MGNFFRKDRLKDRDEAEDRLQNAPLAPRARAESSTTPPAMRTLITSTSTHTTASSEAFASNTNSDDPIGISQLYDPANGKAVVDIVFIHGLKGHREKTWTAENASEPWPKTLLPYEIPNARVLAYGYGASVNRIRDHAAMFLHRLTGFRARTETALVRSHTREHLKEVIESTRAILFLGTPHRGLNIPLWAQRLGKSVGVFKQTNTDILGVLNPESEILAEIQDNFHYIIESQITSGRS</sequence>
<evidence type="ECO:0000256" key="2">
    <source>
        <dbReference type="ARBA" id="ARBA00004240"/>
    </source>
</evidence>
<dbReference type="PANTHER" id="PTHR48182">
    <property type="entry name" value="PROTEIN SERAC1"/>
    <property type="match status" value="1"/>
</dbReference>
<protein>
    <submittedName>
        <fullName evidence="8">Uncharacterized protein</fullName>
    </submittedName>
</protein>
<dbReference type="RefSeq" id="XP_022473023.1">
    <property type="nucleotide sequence ID" value="XM_022620489.1"/>
</dbReference>
<evidence type="ECO:0000313" key="8">
    <source>
        <dbReference type="EMBL" id="OHE95862.1"/>
    </source>
</evidence>
<dbReference type="PANTHER" id="PTHR48182:SF2">
    <property type="entry name" value="PROTEIN SERAC1"/>
    <property type="match status" value="1"/>
</dbReference>
<evidence type="ECO:0000256" key="4">
    <source>
        <dbReference type="ARBA" id="ARBA00022824"/>
    </source>
</evidence>
<dbReference type="GO" id="GO:0005783">
    <property type="term" value="C:endoplasmic reticulum"/>
    <property type="evidence" value="ECO:0007669"/>
    <property type="project" value="UniProtKB-SubCell"/>
</dbReference>
<dbReference type="AlphaFoldDB" id="A0A1G4B3J7"/>
<accession>A0A1G4B3J7</accession>
<gene>
    <name evidence="8" type="ORF">CORC01_08859</name>
</gene>
<evidence type="ECO:0000313" key="9">
    <source>
        <dbReference type="Proteomes" id="UP000176998"/>
    </source>
</evidence>
<dbReference type="GO" id="GO:0005739">
    <property type="term" value="C:mitochondrion"/>
    <property type="evidence" value="ECO:0007669"/>
    <property type="project" value="UniProtKB-SubCell"/>
</dbReference>
<dbReference type="EMBL" id="MJBS01000077">
    <property type="protein sequence ID" value="OHE95862.1"/>
    <property type="molecule type" value="Genomic_DNA"/>
</dbReference>
<feature type="compositionally biased region" description="Basic and acidic residues" evidence="7">
    <location>
        <begin position="1"/>
        <end position="20"/>
    </location>
</feature>
<dbReference type="InterPro" id="IPR052374">
    <property type="entry name" value="SERAC1"/>
</dbReference>
<keyword evidence="5" id="KW-0496">Mitochondrion</keyword>
<evidence type="ECO:0000256" key="6">
    <source>
        <dbReference type="ARBA" id="ARBA00023136"/>
    </source>
</evidence>
<organism evidence="8 9">
    <name type="scientific">Colletotrichum orchidophilum</name>
    <dbReference type="NCBI Taxonomy" id="1209926"/>
    <lineage>
        <taxon>Eukaryota</taxon>
        <taxon>Fungi</taxon>
        <taxon>Dikarya</taxon>
        <taxon>Ascomycota</taxon>
        <taxon>Pezizomycotina</taxon>
        <taxon>Sordariomycetes</taxon>
        <taxon>Hypocreomycetidae</taxon>
        <taxon>Glomerellales</taxon>
        <taxon>Glomerellaceae</taxon>
        <taxon>Colletotrichum</taxon>
    </lineage>
</organism>
<evidence type="ECO:0000256" key="7">
    <source>
        <dbReference type="SAM" id="MobiDB-lite"/>
    </source>
</evidence>
<keyword evidence="9" id="KW-1185">Reference proteome</keyword>
<reference evidence="8 9" key="1">
    <citation type="submission" date="2016-09" db="EMBL/GenBank/DDBJ databases">
        <authorList>
            <person name="Capua I."/>
            <person name="De Benedictis P."/>
            <person name="Joannis T."/>
            <person name="Lombin L.H."/>
            <person name="Cattoli G."/>
        </authorList>
    </citation>
    <scope>NUCLEOTIDE SEQUENCE [LARGE SCALE GENOMIC DNA]</scope>
    <source>
        <strain evidence="8 9">IMI 309357</strain>
    </source>
</reference>
<dbReference type="OrthoDB" id="7464126at2759"/>